<dbReference type="PANTHER" id="PTHR35892">
    <property type="entry name" value="OUTER MEMBRANE PROTEIN PAGN-RELATED"/>
    <property type="match status" value="1"/>
</dbReference>
<dbReference type="Pfam" id="PF13505">
    <property type="entry name" value="OMP_b-brl"/>
    <property type="match status" value="1"/>
</dbReference>
<evidence type="ECO:0000256" key="4">
    <source>
        <dbReference type="ARBA" id="ARBA00022729"/>
    </source>
</evidence>
<evidence type="ECO:0000256" key="2">
    <source>
        <dbReference type="ARBA" id="ARBA00022452"/>
    </source>
</evidence>
<feature type="domain" description="Outer membrane protein beta-barrel" evidence="7">
    <location>
        <begin position="16"/>
        <end position="164"/>
    </location>
</feature>
<dbReference type="InterPro" id="IPR011250">
    <property type="entry name" value="OMP/PagP_B-barrel"/>
</dbReference>
<sequence>MMKMVIKMLSLKTGLVAVTLCFAMTVYAGESVVTGGYVHTRTDGQNLNGLNAKYGYTPDESDLGVITSLTISANDDNDIDRGYGSALVGASYKVNDVIKPYVMVGIGRGAIKVNGETDTSTGFAYGAGIQFTPIAAFTVDAGYEGSKVFGAQANSIVVGAGWKF</sequence>
<keyword evidence="5" id="KW-0472">Membrane</keyword>
<feature type="signal peptide" evidence="6">
    <location>
        <begin position="1"/>
        <end position="28"/>
    </location>
</feature>
<dbReference type="InterPro" id="IPR051723">
    <property type="entry name" value="Bact_OM_Invasion-Related"/>
</dbReference>
<dbReference type="EMBL" id="FLUB01000020">
    <property type="protein sequence ID" value="SBV66875.1"/>
    <property type="molecule type" value="Genomic_DNA"/>
</dbReference>
<feature type="chain" id="PRO_5015073836" description="Outer membrane protein beta-barrel domain-containing protein" evidence="6">
    <location>
        <begin position="29"/>
        <end position="164"/>
    </location>
</feature>
<keyword evidence="4 6" id="KW-0732">Signal</keyword>
<accession>A0A212IRL6</accession>
<dbReference type="InterPro" id="IPR027385">
    <property type="entry name" value="Beta-barrel_OMP"/>
</dbReference>
<comment type="subcellular location">
    <subcellularLocation>
        <location evidence="1">Cell outer membrane</location>
        <topology evidence="1">Multi-pass membrane protein</topology>
    </subcellularLocation>
</comment>
<proteinExistence type="predicted"/>
<evidence type="ECO:0000256" key="1">
    <source>
        <dbReference type="ARBA" id="ARBA00004571"/>
    </source>
</evidence>
<dbReference type="PANTHER" id="PTHR35892:SF2">
    <property type="entry name" value="OUTER MEMBRANE PROTEIN PAGN"/>
    <property type="match status" value="1"/>
</dbReference>
<organism evidence="9">
    <name type="scientific">uncultured Citrobacter sp</name>
    <dbReference type="NCBI Taxonomy" id="200446"/>
    <lineage>
        <taxon>Bacteria</taxon>
        <taxon>Pseudomonadati</taxon>
        <taxon>Pseudomonadota</taxon>
        <taxon>Gammaproteobacteria</taxon>
        <taxon>Enterobacterales</taxon>
        <taxon>Enterobacteriaceae</taxon>
        <taxon>Citrobacter</taxon>
        <taxon>environmental samples</taxon>
    </lineage>
</organism>
<protein>
    <recommendedName>
        <fullName evidence="7">Outer membrane protein beta-barrel domain-containing protein</fullName>
    </recommendedName>
</protein>
<keyword evidence="3" id="KW-0812">Transmembrane</keyword>
<dbReference type="GO" id="GO:0009279">
    <property type="term" value="C:cell outer membrane"/>
    <property type="evidence" value="ECO:0007669"/>
    <property type="project" value="UniProtKB-SubCell"/>
</dbReference>
<keyword evidence="2" id="KW-1134">Transmembrane beta strand</keyword>
<reference evidence="9" key="1">
    <citation type="submission" date="2016-04" db="EMBL/GenBank/DDBJ databases">
        <authorList>
            <person name="Evans L.H."/>
            <person name="Alamgir A."/>
            <person name="Owens N."/>
            <person name="Weber N.D."/>
            <person name="Virtaneva K."/>
            <person name="Barbian K."/>
            <person name="Babar A."/>
            <person name="Rosenke K."/>
        </authorList>
    </citation>
    <scope>NUCLEOTIDE SEQUENCE</scope>
    <source>
        <strain evidence="9">86-2</strain>
        <strain evidence="8">92-3</strain>
    </source>
</reference>
<evidence type="ECO:0000313" key="9">
    <source>
        <dbReference type="EMBL" id="SBV69450.1"/>
    </source>
</evidence>
<name>A0A212IRL6_9ENTR</name>
<dbReference type="SUPFAM" id="SSF56925">
    <property type="entry name" value="OMPA-like"/>
    <property type="match status" value="1"/>
</dbReference>
<evidence type="ECO:0000259" key="7">
    <source>
        <dbReference type="Pfam" id="PF13505"/>
    </source>
</evidence>
<dbReference type="EMBL" id="FLUA01000071">
    <property type="protein sequence ID" value="SBV69450.1"/>
    <property type="molecule type" value="Genomic_DNA"/>
</dbReference>
<evidence type="ECO:0000256" key="3">
    <source>
        <dbReference type="ARBA" id="ARBA00022692"/>
    </source>
</evidence>
<evidence type="ECO:0000256" key="6">
    <source>
        <dbReference type="SAM" id="SignalP"/>
    </source>
</evidence>
<dbReference type="Gene3D" id="2.40.160.20">
    <property type="match status" value="1"/>
</dbReference>
<gene>
    <name evidence="9" type="ORF">KL86CIT2_70035</name>
    <name evidence="8" type="ORF">KM92CIT3_80015</name>
</gene>
<evidence type="ECO:0000256" key="5">
    <source>
        <dbReference type="ARBA" id="ARBA00023136"/>
    </source>
</evidence>
<dbReference type="AlphaFoldDB" id="A0A212IRL6"/>
<evidence type="ECO:0000313" key="8">
    <source>
        <dbReference type="EMBL" id="SBV66875.1"/>
    </source>
</evidence>
<dbReference type="InterPro" id="IPR000758">
    <property type="entry name" value="Enterovir_OMP"/>
</dbReference>
<dbReference type="PRINTS" id="PR00316">
    <property type="entry name" value="ENTEROVIROMP"/>
</dbReference>
<dbReference type="GO" id="GO:0044384">
    <property type="term" value="C:host outer membrane"/>
    <property type="evidence" value="ECO:0007669"/>
    <property type="project" value="InterPro"/>
</dbReference>